<name>A0ABV7XLH4_9GAMM</name>
<dbReference type="Pfam" id="PF14246">
    <property type="entry name" value="TetR_C_7"/>
    <property type="match status" value="1"/>
</dbReference>
<dbReference type="EMBL" id="JBHRYA010000007">
    <property type="protein sequence ID" value="MFC3716643.1"/>
    <property type="molecule type" value="Genomic_DNA"/>
</dbReference>
<comment type="caution">
    <text evidence="5">The sequence shown here is derived from an EMBL/GenBank/DDBJ whole genome shotgun (WGS) entry which is preliminary data.</text>
</comment>
<keyword evidence="6" id="KW-1185">Reference proteome</keyword>
<feature type="domain" description="HTH tetR-type" evidence="4">
    <location>
        <begin position="26"/>
        <end position="86"/>
    </location>
</feature>
<organism evidence="5 6">
    <name type="scientific">Luteimonas soli</name>
    <dbReference type="NCBI Taxonomy" id="1648966"/>
    <lineage>
        <taxon>Bacteria</taxon>
        <taxon>Pseudomonadati</taxon>
        <taxon>Pseudomonadota</taxon>
        <taxon>Gammaproteobacteria</taxon>
        <taxon>Lysobacterales</taxon>
        <taxon>Lysobacteraceae</taxon>
        <taxon>Luteimonas</taxon>
    </lineage>
</organism>
<evidence type="ECO:0000256" key="3">
    <source>
        <dbReference type="SAM" id="MobiDB-lite"/>
    </source>
</evidence>
<proteinExistence type="predicted"/>
<dbReference type="InterPro" id="IPR039536">
    <property type="entry name" value="TetR_C_Proteobacteria"/>
</dbReference>
<dbReference type="SUPFAM" id="SSF46689">
    <property type="entry name" value="Homeodomain-like"/>
    <property type="match status" value="1"/>
</dbReference>
<accession>A0ABV7XLH4</accession>
<keyword evidence="1 2" id="KW-0238">DNA-binding</keyword>
<dbReference type="InterPro" id="IPR050109">
    <property type="entry name" value="HTH-type_TetR-like_transc_reg"/>
</dbReference>
<protein>
    <submittedName>
        <fullName evidence="5">TetR/AcrR family transcriptional regulator</fullName>
    </submittedName>
</protein>
<dbReference type="Gene3D" id="1.10.357.10">
    <property type="entry name" value="Tetracycline Repressor, domain 2"/>
    <property type="match status" value="1"/>
</dbReference>
<dbReference type="Pfam" id="PF00440">
    <property type="entry name" value="TetR_N"/>
    <property type="match status" value="1"/>
</dbReference>
<evidence type="ECO:0000259" key="4">
    <source>
        <dbReference type="PROSITE" id="PS50977"/>
    </source>
</evidence>
<dbReference type="PANTHER" id="PTHR30055:SF146">
    <property type="entry name" value="HTH-TYPE TRANSCRIPTIONAL DUAL REGULATOR CECR"/>
    <property type="match status" value="1"/>
</dbReference>
<feature type="compositionally biased region" description="Low complexity" evidence="3">
    <location>
        <begin position="11"/>
        <end position="21"/>
    </location>
</feature>
<feature type="compositionally biased region" description="Basic residues" evidence="3">
    <location>
        <begin position="1"/>
        <end position="10"/>
    </location>
</feature>
<evidence type="ECO:0000256" key="1">
    <source>
        <dbReference type="ARBA" id="ARBA00023125"/>
    </source>
</evidence>
<dbReference type="InterPro" id="IPR001647">
    <property type="entry name" value="HTH_TetR"/>
</dbReference>
<reference evidence="6" key="1">
    <citation type="journal article" date="2019" name="Int. J. Syst. Evol. Microbiol.">
        <title>The Global Catalogue of Microorganisms (GCM) 10K type strain sequencing project: providing services to taxonomists for standard genome sequencing and annotation.</title>
        <authorList>
            <consortium name="The Broad Institute Genomics Platform"/>
            <consortium name="The Broad Institute Genome Sequencing Center for Infectious Disease"/>
            <person name="Wu L."/>
            <person name="Ma J."/>
        </authorList>
    </citation>
    <scope>NUCLEOTIDE SEQUENCE [LARGE SCALE GENOMIC DNA]</scope>
    <source>
        <strain evidence="6">KCTC 42441</strain>
    </source>
</reference>
<evidence type="ECO:0000313" key="6">
    <source>
        <dbReference type="Proteomes" id="UP001595705"/>
    </source>
</evidence>
<dbReference type="PRINTS" id="PR00455">
    <property type="entry name" value="HTHTETR"/>
</dbReference>
<feature type="region of interest" description="Disordered" evidence="3">
    <location>
        <begin position="1"/>
        <end position="25"/>
    </location>
</feature>
<dbReference type="Gene3D" id="1.10.10.60">
    <property type="entry name" value="Homeodomain-like"/>
    <property type="match status" value="1"/>
</dbReference>
<evidence type="ECO:0000313" key="5">
    <source>
        <dbReference type="EMBL" id="MFC3716643.1"/>
    </source>
</evidence>
<dbReference type="InterPro" id="IPR009057">
    <property type="entry name" value="Homeodomain-like_sf"/>
</dbReference>
<dbReference type="PROSITE" id="PS50977">
    <property type="entry name" value="HTH_TETR_2"/>
    <property type="match status" value="1"/>
</dbReference>
<feature type="DNA-binding region" description="H-T-H motif" evidence="2">
    <location>
        <begin position="49"/>
        <end position="68"/>
    </location>
</feature>
<dbReference type="PANTHER" id="PTHR30055">
    <property type="entry name" value="HTH-TYPE TRANSCRIPTIONAL REGULATOR RUTR"/>
    <property type="match status" value="1"/>
</dbReference>
<evidence type="ECO:0000256" key="2">
    <source>
        <dbReference type="PROSITE-ProRule" id="PRU00335"/>
    </source>
</evidence>
<dbReference type="Proteomes" id="UP001595705">
    <property type="component" value="Unassembled WGS sequence"/>
</dbReference>
<sequence>MSVPHARKPRATATARPASPGRPKDLAKGAAILDAAKRMFTEHGFDRTSMDQIAGEAGVSKLTVYSHFGDKEALFAAAVKSHCEAQLPDALFEPSPDTPLPERLMEIAQAFFAMVSSPEAVAGHRIMCSPQVTGSPLSEIFWKAGPERTKTVFVKLLQDRVDAGQLDIPDVPMAASQFFTLIKGEAHARMVFGYCAQTHTVEEHLAACVDMFLRAYGVRRA</sequence>
<gene>
    <name evidence="5" type="ORF">ACFONC_10805</name>
</gene>
<dbReference type="RefSeq" id="WP_386743953.1">
    <property type="nucleotide sequence ID" value="NZ_JBHRYA010000007.1"/>
</dbReference>